<dbReference type="GO" id="GO:0005524">
    <property type="term" value="F:ATP binding"/>
    <property type="evidence" value="ECO:0007669"/>
    <property type="project" value="UniProtKB-KW"/>
</dbReference>
<keyword evidence="6 13" id="KW-0418">Kinase</keyword>
<dbReference type="OrthoDB" id="9815750at2"/>
<feature type="transmembrane region" description="Helical" evidence="9">
    <location>
        <begin position="68"/>
        <end position="93"/>
    </location>
</feature>
<dbReference type="SUPFAM" id="SSF55785">
    <property type="entry name" value="PYP-like sensor domain (PAS domain)"/>
    <property type="match status" value="1"/>
</dbReference>
<dbReference type="InterPro" id="IPR005467">
    <property type="entry name" value="His_kinase_dom"/>
</dbReference>
<dbReference type="InterPro" id="IPR003661">
    <property type="entry name" value="HisK_dim/P_dom"/>
</dbReference>
<evidence type="ECO:0000256" key="8">
    <source>
        <dbReference type="ARBA" id="ARBA00023012"/>
    </source>
</evidence>
<dbReference type="Proteomes" id="UP000037109">
    <property type="component" value="Unassembled WGS sequence"/>
</dbReference>
<dbReference type="AlphaFoldDB" id="A0A0M0G6M1"/>
<dbReference type="CDD" id="cd00075">
    <property type="entry name" value="HATPase"/>
    <property type="match status" value="1"/>
</dbReference>
<dbReference type="InterPro" id="IPR036890">
    <property type="entry name" value="HATPase_C_sf"/>
</dbReference>
<feature type="domain" description="PAS" evidence="11">
    <location>
        <begin position="199"/>
        <end position="269"/>
    </location>
</feature>
<evidence type="ECO:0000256" key="1">
    <source>
        <dbReference type="ARBA" id="ARBA00000085"/>
    </source>
</evidence>
<dbReference type="InterPro" id="IPR000700">
    <property type="entry name" value="PAS-assoc_C"/>
</dbReference>
<evidence type="ECO:0000259" key="10">
    <source>
        <dbReference type="PROSITE" id="PS50109"/>
    </source>
</evidence>
<protein>
    <recommendedName>
        <fullName evidence="2">histidine kinase</fullName>
        <ecNumber evidence="2">2.7.13.3</ecNumber>
    </recommendedName>
</protein>
<feature type="domain" description="Histidine kinase" evidence="10">
    <location>
        <begin position="337"/>
        <end position="539"/>
    </location>
</feature>
<feature type="transmembrane region" description="Helical" evidence="9">
    <location>
        <begin position="99"/>
        <end position="119"/>
    </location>
</feature>
<sequence length="544" mass="61480">MILLDYVVNLSIFSLLVSVPLILRSFINHKPLKDMPLFGGLYAGVISIILVGLSFNQQGFSYDIRYAILILVFSYLGPGAGVIAGFIALISRLAISENWLPAIVGLIVILIVFTVIHRYSGHLKTVRKTAILYGAYCAIYTILVPIIFNVFRDNAIFHLQYILFIGLGVVVGSLLIESYERLIRIITDKKRMEKTLEESESKYRLIAENTSDLIAVMERGFTFSYLSPSHEFVLGYDVQGLIEMALNNIIHPDEKDILRDNLQRIFEDNEGMAMEFRLKHREGHWIEFESRCMPVEGKKGVIEHVVMISRDISERKKAEEFLLQSEKLSIVGELAAGVAHEIRNPLTTIKGFLQLYRSDNRQINELLLSELERIENITTEMLSLGKPQAIQMNTADLKDILENTVELLTPQANMNGIQFILVLAEGDFLISCEKNQIKQVFLNILKNAMEAMDKGGDIEISLKNNKDGECMVSFQDQGCGIPEEFLPRLGEPFYTLKEKGTGLGLMICHKIIKQHHGSIIYKSKIGEGTLIEITLPLLRKKTIK</sequence>
<dbReference type="NCBIfam" id="TIGR00229">
    <property type="entry name" value="sensory_box"/>
    <property type="match status" value="1"/>
</dbReference>
<evidence type="ECO:0000313" key="13">
    <source>
        <dbReference type="EMBL" id="KON85540.1"/>
    </source>
</evidence>
<keyword evidence="9" id="KW-0472">Membrane</keyword>
<dbReference type="CDD" id="cd00082">
    <property type="entry name" value="HisKA"/>
    <property type="match status" value="1"/>
</dbReference>
<dbReference type="EC" id="2.7.13.3" evidence="2"/>
<dbReference type="SUPFAM" id="SSF55874">
    <property type="entry name" value="ATPase domain of HSP90 chaperone/DNA topoisomerase II/histidine kinase"/>
    <property type="match status" value="1"/>
</dbReference>
<dbReference type="SMART" id="SM00388">
    <property type="entry name" value="HisKA"/>
    <property type="match status" value="1"/>
</dbReference>
<dbReference type="PROSITE" id="PS50112">
    <property type="entry name" value="PAS"/>
    <property type="match status" value="1"/>
</dbReference>
<dbReference type="Gene3D" id="3.30.565.10">
    <property type="entry name" value="Histidine kinase-like ATPase, C-terminal domain"/>
    <property type="match status" value="1"/>
</dbReference>
<keyword evidence="14" id="KW-1185">Reference proteome</keyword>
<evidence type="ECO:0000256" key="4">
    <source>
        <dbReference type="ARBA" id="ARBA00022679"/>
    </source>
</evidence>
<dbReference type="GO" id="GO:0000155">
    <property type="term" value="F:phosphorelay sensor kinase activity"/>
    <property type="evidence" value="ECO:0007669"/>
    <property type="project" value="InterPro"/>
</dbReference>
<proteinExistence type="predicted"/>
<keyword evidence="9" id="KW-1133">Transmembrane helix</keyword>
<evidence type="ECO:0000256" key="9">
    <source>
        <dbReference type="SAM" id="Phobius"/>
    </source>
</evidence>
<dbReference type="InterPro" id="IPR036097">
    <property type="entry name" value="HisK_dim/P_sf"/>
</dbReference>
<feature type="transmembrane region" description="Helical" evidence="9">
    <location>
        <begin position="39"/>
        <end position="56"/>
    </location>
</feature>
<dbReference type="InterPro" id="IPR003594">
    <property type="entry name" value="HATPase_dom"/>
</dbReference>
<dbReference type="Gene3D" id="1.10.287.130">
    <property type="match status" value="1"/>
</dbReference>
<dbReference type="CDD" id="cd00130">
    <property type="entry name" value="PAS"/>
    <property type="match status" value="1"/>
</dbReference>
<dbReference type="Pfam" id="PF00512">
    <property type="entry name" value="HisKA"/>
    <property type="match status" value="1"/>
</dbReference>
<evidence type="ECO:0000259" key="11">
    <source>
        <dbReference type="PROSITE" id="PS50112"/>
    </source>
</evidence>
<keyword evidence="7" id="KW-0067">ATP-binding</keyword>
<feature type="transmembrane region" description="Helical" evidence="9">
    <location>
        <begin position="157"/>
        <end position="176"/>
    </location>
</feature>
<dbReference type="SMART" id="SM00387">
    <property type="entry name" value="HATPase_c"/>
    <property type="match status" value="1"/>
</dbReference>
<name>A0A0M0G6M1_SPOGL</name>
<evidence type="ECO:0000256" key="2">
    <source>
        <dbReference type="ARBA" id="ARBA00012438"/>
    </source>
</evidence>
<keyword evidence="4" id="KW-0808">Transferase</keyword>
<keyword evidence="3" id="KW-0597">Phosphoprotein</keyword>
<evidence type="ECO:0000256" key="6">
    <source>
        <dbReference type="ARBA" id="ARBA00022777"/>
    </source>
</evidence>
<dbReference type="STRING" id="1459.AF332_00875"/>
<keyword evidence="8" id="KW-0902">Two-component regulatory system</keyword>
<evidence type="ECO:0000256" key="3">
    <source>
        <dbReference type="ARBA" id="ARBA00022553"/>
    </source>
</evidence>
<dbReference type="Gene3D" id="3.30.450.20">
    <property type="entry name" value="PAS domain"/>
    <property type="match status" value="1"/>
</dbReference>
<dbReference type="PRINTS" id="PR00344">
    <property type="entry name" value="BCTRLSENSOR"/>
</dbReference>
<evidence type="ECO:0000256" key="5">
    <source>
        <dbReference type="ARBA" id="ARBA00022741"/>
    </source>
</evidence>
<evidence type="ECO:0000313" key="14">
    <source>
        <dbReference type="Proteomes" id="UP000037109"/>
    </source>
</evidence>
<comment type="caution">
    <text evidence="13">The sequence shown here is derived from an EMBL/GenBank/DDBJ whole genome shotgun (WGS) entry which is preliminary data.</text>
</comment>
<dbReference type="Pfam" id="PF02518">
    <property type="entry name" value="HATPase_c"/>
    <property type="match status" value="1"/>
</dbReference>
<dbReference type="PANTHER" id="PTHR43065">
    <property type="entry name" value="SENSOR HISTIDINE KINASE"/>
    <property type="match status" value="1"/>
</dbReference>
<comment type="catalytic activity">
    <reaction evidence="1">
        <text>ATP + protein L-histidine = ADP + protein N-phospho-L-histidine.</text>
        <dbReference type="EC" id="2.7.13.3"/>
    </reaction>
</comment>
<dbReference type="InterPro" id="IPR001610">
    <property type="entry name" value="PAC"/>
</dbReference>
<evidence type="ECO:0000259" key="12">
    <source>
        <dbReference type="PROSITE" id="PS50113"/>
    </source>
</evidence>
<dbReference type="PANTHER" id="PTHR43065:SF34">
    <property type="entry name" value="SPORULATION KINASE A"/>
    <property type="match status" value="1"/>
</dbReference>
<gene>
    <name evidence="13" type="ORF">AF332_00875</name>
</gene>
<dbReference type="SUPFAM" id="SSF47384">
    <property type="entry name" value="Homodimeric domain of signal transducing histidine kinase"/>
    <property type="match status" value="1"/>
</dbReference>
<dbReference type="InterPro" id="IPR013655">
    <property type="entry name" value="PAS_fold_3"/>
</dbReference>
<reference evidence="14" key="1">
    <citation type="submission" date="2015-07" db="EMBL/GenBank/DDBJ databases">
        <title>Fjat-10036 dsm4.</title>
        <authorList>
            <person name="Liu B."/>
            <person name="Wang J."/>
            <person name="Zhu Y."/>
            <person name="Liu G."/>
            <person name="Chen Q."/>
            <person name="Chen Z."/>
            <person name="Lan J."/>
            <person name="Che J."/>
            <person name="Ge C."/>
            <person name="Shi H."/>
            <person name="Pan Z."/>
            <person name="Liu X."/>
        </authorList>
    </citation>
    <scope>NUCLEOTIDE SEQUENCE [LARGE SCALE GENOMIC DNA]</scope>
    <source>
        <strain evidence="14">DSM 4</strain>
    </source>
</reference>
<dbReference type="InterPro" id="IPR000014">
    <property type="entry name" value="PAS"/>
</dbReference>
<dbReference type="PROSITE" id="PS50109">
    <property type="entry name" value="HIS_KIN"/>
    <property type="match status" value="1"/>
</dbReference>
<dbReference type="EMBL" id="LGUF01000007">
    <property type="protein sequence ID" value="KON85540.1"/>
    <property type="molecule type" value="Genomic_DNA"/>
</dbReference>
<dbReference type="InterPro" id="IPR035965">
    <property type="entry name" value="PAS-like_dom_sf"/>
</dbReference>
<keyword evidence="5" id="KW-0547">Nucleotide-binding</keyword>
<dbReference type="InterPro" id="IPR004358">
    <property type="entry name" value="Sig_transdc_His_kin-like_C"/>
</dbReference>
<accession>A0A0M0G6M1</accession>
<keyword evidence="9" id="KW-0812">Transmembrane</keyword>
<dbReference type="Pfam" id="PF08447">
    <property type="entry name" value="PAS_3"/>
    <property type="match status" value="1"/>
</dbReference>
<evidence type="ECO:0000256" key="7">
    <source>
        <dbReference type="ARBA" id="ARBA00022840"/>
    </source>
</evidence>
<dbReference type="SMART" id="SM00086">
    <property type="entry name" value="PAC"/>
    <property type="match status" value="1"/>
</dbReference>
<dbReference type="RefSeq" id="WP_053432934.1">
    <property type="nucleotide sequence ID" value="NZ_LGUF01000007.1"/>
</dbReference>
<dbReference type="PATRIC" id="fig|1459.3.peg.186"/>
<feature type="transmembrane region" description="Helical" evidence="9">
    <location>
        <begin position="131"/>
        <end position="151"/>
    </location>
</feature>
<feature type="domain" description="PAC" evidence="12">
    <location>
        <begin position="272"/>
        <end position="324"/>
    </location>
</feature>
<dbReference type="PROSITE" id="PS50113">
    <property type="entry name" value="PAC"/>
    <property type="match status" value="1"/>
</dbReference>
<organism evidence="13 14">
    <name type="scientific">Sporosarcina globispora</name>
    <name type="common">Bacillus globisporus</name>
    <dbReference type="NCBI Taxonomy" id="1459"/>
    <lineage>
        <taxon>Bacteria</taxon>
        <taxon>Bacillati</taxon>
        <taxon>Bacillota</taxon>
        <taxon>Bacilli</taxon>
        <taxon>Bacillales</taxon>
        <taxon>Caryophanaceae</taxon>
        <taxon>Sporosarcina</taxon>
    </lineage>
</organism>
<feature type="transmembrane region" description="Helical" evidence="9">
    <location>
        <begin position="7"/>
        <end position="27"/>
    </location>
</feature>